<dbReference type="UniPathway" id="UPA00219"/>
<comment type="catalytic activity">
    <reaction evidence="11">
        <text>[GlcNAc-(1-&gt;4)-Mur2Ac(oyl-L-Ala-gamma-D-Glu-L-Lys-D-Ala-D-Ala)](n)-di-trans,octa-cis-undecaprenyl diphosphate + beta-D-GlcNAc-(1-&gt;4)-Mur2Ac(oyl-L-Ala-gamma-D-Glu-L-Lys-D-Ala-D-Ala)-di-trans,octa-cis-undecaprenyl diphosphate = [GlcNAc-(1-&gt;4)-Mur2Ac(oyl-L-Ala-gamma-D-Glu-L-Lys-D-Ala-D-Ala)](n+1)-di-trans,octa-cis-undecaprenyl diphosphate + di-trans,octa-cis-undecaprenyl diphosphate + H(+)</text>
        <dbReference type="Rhea" id="RHEA:23708"/>
        <dbReference type="Rhea" id="RHEA-COMP:9602"/>
        <dbReference type="Rhea" id="RHEA-COMP:9603"/>
        <dbReference type="ChEBI" id="CHEBI:15378"/>
        <dbReference type="ChEBI" id="CHEBI:58405"/>
        <dbReference type="ChEBI" id="CHEBI:60033"/>
        <dbReference type="ChEBI" id="CHEBI:78435"/>
        <dbReference type="EC" id="2.4.99.28"/>
    </reaction>
</comment>
<organism evidence="12 13">
    <name type="scientific">Thiohalocapsa marina</name>
    <dbReference type="NCBI Taxonomy" id="424902"/>
    <lineage>
        <taxon>Bacteria</taxon>
        <taxon>Pseudomonadati</taxon>
        <taxon>Pseudomonadota</taxon>
        <taxon>Gammaproteobacteria</taxon>
        <taxon>Chromatiales</taxon>
        <taxon>Chromatiaceae</taxon>
        <taxon>Thiohalocapsa</taxon>
    </lineage>
</organism>
<gene>
    <name evidence="11 12" type="primary">rodA</name>
    <name evidence="11" type="synonym">mrdB</name>
    <name evidence="12" type="ORF">F2Q65_02370</name>
</gene>
<reference evidence="12 13" key="1">
    <citation type="submission" date="2019-09" db="EMBL/GenBank/DDBJ databases">
        <title>Whole-genome sequence of the purple sulfur bacterium Thiohalocapsa marina DSM 19078.</title>
        <authorList>
            <person name="Kyndt J.A."/>
            <person name="Meyer T.E."/>
        </authorList>
    </citation>
    <scope>NUCLEOTIDE SEQUENCE [LARGE SCALE GENOMIC DNA]</scope>
    <source>
        <strain evidence="12 13">DSM 19078</strain>
    </source>
</reference>
<dbReference type="GO" id="GO:0008360">
    <property type="term" value="P:regulation of cell shape"/>
    <property type="evidence" value="ECO:0007669"/>
    <property type="project" value="UniProtKB-KW"/>
</dbReference>
<dbReference type="GO" id="GO:0015648">
    <property type="term" value="F:lipid-linked peptidoglycan transporter activity"/>
    <property type="evidence" value="ECO:0007669"/>
    <property type="project" value="TreeGrafter"/>
</dbReference>
<evidence type="ECO:0000256" key="5">
    <source>
        <dbReference type="ARBA" id="ARBA00022692"/>
    </source>
</evidence>
<keyword evidence="11" id="KW-0997">Cell inner membrane</keyword>
<dbReference type="EC" id="2.4.99.28" evidence="11"/>
<evidence type="ECO:0000256" key="9">
    <source>
        <dbReference type="ARBA" id="ARBA00023136"/>
    </source>
</evidence>
<dbReference type="InterPro" id="IPR001182">
    <property type="entry name" value="FtsW/RodA"/>
</dbReference>
<evidence type="ECO:0000256" key="11">
    <source>
        <dbReference type="HAMAP-Rule" id="MF_02079"/>
    </source>
</evidence>
<dbReference type="HAMAP" id="MF_02079">
    <property type="entry name" value="PGT_RodA"/>
    <property type="match status" value="1"/>
</dbReference>
<feature type="transmembrane region" description="Helical" evidence="11">
    <location>
        <begin position="57"/>
        <end position="75"/>
    </location>
</feature>
<keyword evidence="4 11" id="KW-0808">Transferase</keyword>
<keyword evidence="8 11" id="KW-1133">Transmembrane helix</keyword>
<dbReference type="InterPro" id="IPR018365">
    <property type="entry name" value="Cell_cycle_FtsW-rel_CS"/>
</dbReference>
<dbReference type="AlphaFoldDB" id="A0A5M8FUB0"/>
<dbReference type="RefSeq" id="WP_150090018.1">
    <property type="nucleotide sequence ID" value="NZ_JBFUOH010000095.1"/>
</dbReference>
<dbReference type="EMBL" id="VWXX01000002">
    <property type="protein sequence ID" value="KAA6187386.1"/>
    <property type="molecule type" value="Genomic_DNA"/>
</dbReference>
<feature type="transmembrane region" description="Helical" evidence="11">
    <location>
        <begin position="144"/>
        <end position="161"/>
    </location>
</feature>
<dbReference type="GO" id="GO:0051301">
    <property type="term" value="P:cell division"/>
    <property type="evidence" value="ECO:0007669"/>
    <property type="project" value="InterPro"/>
</dbReference>
<feature type="transmembrane region" description="Helical" evidence="11">
    <location>
        <begin position="27"/>
        <end position="45"/>
    </location>
</feature>
<dbReference type="GO" id="GO:0009252">
    <property type="term" value="P:peptidoglycan biosynthetic process"/>
    <property type="evidence" value="ECO:0007669"/>
    <property type="project" value="UniProtKB-UniRule"/>
</dbReference>
<dbReference type="PROSITE" id="PS00428">
    <property type="entry name" value="FTSW_RODA_SPOVE"/>
    <property type="match status" value="1"/>
</dbReference>
<keyword evidence="9 11" id="KW-0472">Membrane</keyword>
<dbReference type="NCBIfam" id="TIGR02210">
    <property type="entry name" value="rodA_shape"/>
    <property type="match status" value="1"/>
</dbReference>
<keyword evidence="6 11" id="KW-0133">Cell shape</keyword>
<feature type="transmembrane region" description="Helical" evidence="11">
    <location>
        <begin position="167"/>
        <end position="184"/>
    </location>
</feature>
<feature type="transmembrane region" description="Helical" evidence="11">
    <location>
        <begin position="81"/>
        <end position="100"/>
    </location>
</feature>
<dbReference type="PANTHER" id="PTHR30474:SF1">
    <property type="entry name" value="PEPTIDOGLYCAN GLYCOSYLTRANSFERASE MRDB"/>
    <property type="match status" value="1"/>
</dbReference>
<evidence type="ECO:0000256" key="10">
    <source>
        <dbReference type="ARBA" id="ARBA00023316"/>
    </source>
</evidence>
<keyword evidence="7 11" id="KW-0573">Peptidoglycan synthesis</keyword>
<comment type="subcellular location">
    <subcellularLocation>
        <location evidence="11">Cell inner membrane</location>
        <topology evidence="11">Multi-pass membrane protein</topology>
    </subcellularLocation>
    <subcellularLocation>
        <location evidence="1">Membrane</location>
        <topology evidence="1">Multi-pass membrane protein</topology>
    </subcellularLocation>
</comment>
<name>A0A5M8FUB0_9GAMM</name>
<evidence type="ECO:0000256" key="2">
    <source>
        <dbReference type="ARBA" id="ARBA00022475"/>
    </source>
</evidence>
<evidence type="ECO:0000256" key="8">
    <source>
        <dbReference type="ARBA" id="ARBA00022989"/>
    </source>
</evidence>
<evidence type="ECO:0000313" key="13">
    <source>
        <dbReference type="Proteomes" id="UP000322981"/>
    </source>
</evidence>
<dbReference type="PANTHER" id="PTHR30474">
    <property type="entry name" value="CELL CYCLE PROTEIN"/>
    <property type="match status" value="1"/>
</dbReference>
<keyword evidence="3 11" id="KW-0328">Glycosyltransferase</keyword>
<feature type="transmembrane region" description="Helical" evidence="11">
    <location>
        <begin position="191"/>
        <end position="209"/>
    </location>
</feature>
<evidence type="ECO:0000256" key="7">
    <source>
        <dbReference type="ARBA" id="ARBA00022984"/>
    </source>
</evidence>
<comment type="caution">
    <text evidence="12">The sequence shown here is derived from an EMBL/GenBank/DDBJ whole genome shotgun (WGS) entry which is preliminary data.</text>
</comment>
<protein>
    <recommendedName>
        <fullName evidence="11">Peptidoglycan glycosyltransferase MrdB</fullName>
        <shortName evidence="11">PGT</shortName>
        <ecNumber evidence="11">2.4.99.28</ecNumber>
    </recommendedName>
    <alternativeName>
        <fullName evidence="11">Cell elongation protein RodA</fullName>
    </alternativeName>
    <alternativeName>
        <fullName evidence="11">Cell wall polymerase</fullName>
    </alternativeName>
    <alternativeName>
        <fullName evidence="11">Peptidoglycan polymerase</fullName>
        <shortName evidence="11">PG polymerase</shortName>
    </alternativeName>
</protein>
<comment type="similarity">
    <text evidence="11">Belongs to the SEDS family. MrdB/RodA subfamily.</text>
</comment>
<proteinExistence type="inferred from homology"/>
<dbReference type="OrthoDB" id="9768187at2"/>
<keyword evidence="13" id="KW-1185">Reference proteome</keyword>
<feature type="transmembrane region" description="Helical" evidence="11">
    <location>
        <begin position="311"/>
        <end position="338"/>
    </location>
</feature>
<dbReference type="GO" id="GO:0032153">
    <property type="term" value="C:cell division site"/>
    <property type="evidence" value="ECO:0007669"/>
    <property type="project" value="TreeGrafter"/>
</dbReference>
<evidence type="ECO:0000256" key="3">
    <source>
        <dbReference type="ARBA" id="ARBA00022676"/>
    </source>
</evidence>
<keyword evidence="5 11" id="KW-0812">Transmembrane</keyword>
<dbReference type="GO" id="GO:0005886">
    <property type="term" value="C:plasma membrane"/>
    <property type="evidence" value="ECO:0007669"/>
    <property type="project" value="UniProtKB-SubCell"/>
</dbReference>
<evidence type="ECO:0000256" key="6">
    <source>
        <dbReference type="ARBA" id="ARBA00022960"/>
    </source>
</evidence>
<evidence type="ECO:0000313" key="12">
    <source>
        <dbReference type="EMBL" id="KAA6187386.1"/>
    </source>
</evidence>
<comment type="pathway">
    <text evidence="11">Cell wall biogenesis; peptidoglycan biosynthesis.</text>
</comment>
<dbReference type="Pfam" id="PF01098">
    <property type="entry name" value="FTSW_RODA_SPOVE"/>
    <property type="match status" value="1"/>
</dbReference>
<comment type="function">
    <text evidence="11">Peptidoglycan polymerase that is essential for cell wall elongation.</text>
</comment>
<evidence type="ECO:0000256" key="1">
    <source>
        <dbReference type="ARBA" id="ARBA00004141"/>
    </source>
</evidence>
<sequence>MPGPDVASVSAAPAGGLFARLHLDPPLMAALLLLSGIGLAVLYSAGDAGSGQLERQLLRLGLAFGTLLIMAQLPPALLRRLAMPLFAAGTLLLLAVLLAGDTGKGAQRWLDLGILRFQPSELMKLTVPMAMAWLLSRRPLPPNAPALLLAALMLALPVLLIAVQPDLGTALLVAAAGLAVLFLAGMRWRLIALLAALAAAAAPVLWMLMRPYQRQRVLTFLDPGSDPLGAGYHIIQSQIAIGSGGTYGKGWLNGTQSQLEFLPEHSTDFIFAVIGEEFGFAGTLLLLGLYLFIILRALAISANAGDSFGRLLAGALTLVFFVYLFVNTGMVAGLLPVVGIPLPLISYGGTSMVTIMAGFGIIMSLATHPAFDARPSSAIR</sequence>
<keyword evidence="10 11" id="KW-0961">Cell wall biogenesis/degradation</keyword>
<evidence type="ECO:0000256" key="4">
    <source>
        <dbReference type="ARBA" id="ARBA00022679"/>
    </source>
</evidence>
<dbReference type="InterPro" id="IPR011923">
    <property type="entry name" value="RodA/MrdB"/>
</dbReference>
<dbReference type="GO" id="GO:0071555">
    <property type="term" value="P:cell wall organization"/>
    <property type="evidence" value="ECO:0007669"/>
    <property type="project" value="UniProtKB-KW"/>
</dbReference>
<accession>A0A5M8FUB0</accession>
<keyword evidence="2 11" id="KW-1003">Cell membrane</keyword>
<feature type="transmembrane region" description="Helical" evidence="11">
    <location>
        <begin position="344"/>
        <end position="366"/>
    </location>
</feature>
<dbReference type="GO" id="GO:0008955">
    <property type="term" value="F:peptidoglycan glycosyltransferase activity"/>
    <property type="evidence" value="ECO:0007669"/>
    <property type="project" value="UniProtKB-UniRule"/>
</dbReference>
<dbReference type="Proteomes" id="UP000322981">
    <property type="component" value="Unassembled WGS sequence"/>
</dbReference>
<feature type="transmembrane region" description="Helical" evidence="11">
    <location>
        <begin position="278"/>
        <end position="299"/>
    </location>
</feature>